<name>A0A815KB68_9BILA</name>
<dbReference type="PANTHER" id="PTHR24112:SF9">
    <property type="entry name" value="PROTEIN PHOSPHATASE 1 REGULATORY SUBUNIT 37"/>
    <property type="match status" value="1"/>
</dbReference>
<keyword evidence="4" id="KW-0732">Signal</keyword>
<feature type="chain" id="PRO_5032869762" evidence="4">
    <location>
        <begin position="23"/>
        <end position="72"/>
    </location>
</feature>
<dbReference type="SUPFAM" id="SSF52047">
    <property type="entry name" value="RNI-like"/>
    <property type="match status" value="1"/>
</dbReference>
<dbReference type="Gene3D" id="3.80.10.10">
    <property type="entry name" value="Ribonuclease Inhibitor"/>
    <property type="match status" value="1"/>
</dbReference>
<keyword evidence="6" id="KW-1185">Reference proteome</keyword>
<gene>
    <name evidence="5" type="ORF">JXQ802_LOCUS34333</name>
</gene>
<organism evidence="5 6">
    <name type="scientific">Rotaria sordida</name>
    <dbReference type="NCBI Taxonomy" id="392033"/>
    <lineage>
        <taxon>Eukaryota</taxon>
        <taxon>Metazoa</taxon>
        <taxon>Spiralia</taxon>
        <taxon>Gnathifera</taxon>
        <taxon>Rotifera</taxon>
        <taxon>Eurotatoria</taxon>
        <taxon>Bdelloidea</taxon>
        <taxon>Philodinida</taxon>
        <taxon>Philodinidae</taxon>
        <taxon>Rotaria</taxon>
    </lineage>
</organism>
<dbReference type="PANTHER" id="PTHR24112">
    <property type="entry name" value="LEUCINE-RICH REPEAT, ISOFORM F-RELATED"/>
    <property type="match status" value="1"/>
</dbReference>
<dbReference type="Proteomes" id="UP000663870">
    <property type="component" value="Unassembled WGS sequence"/>
</dbReference>
<evidence type="ECO:0000256" key="4">
    <source>
        <dbReference type="SAM" id="SignalP"/>
    </source>
</evidence>
<evidence type="ECO:0000256" key="3">
    <source>
        <dbReference type="ARBA" id="ARBA00038315"/>
    </source>
</evidence>
<comment type="caution">
    <text evidence="5">The sequence shown here is derived from an EMBL/GenBank/DDBJ whole genome shotgun (WGS) entry which is preliminary data.</text>
</comment>
<keyword evidence="1" id="KW-0433">Leucine-rich repeat</keyword>
<evidence type="ECO:0000313" key="6">
    <source>
        <dbReference type="Proteomes" id="UP000663870"/>
    </source>
</evidence>
<feature type="signal peptide" evidence="4">
    <location>
        <begin position="1"/>
        <end position="22"/>
    </location>
</feature>
<evidence type="ECO:0000313" key="5">
    <source>
        <dbReference type="EMBL" id="CAF1393336.1"/>
    </source>
</evidence>
<dbReference type="EMBL" id="CAJNOL010001625">
    <property type="protein sequence ID" value="CAF1393336.1"/>
    <property type="molecule type" value="Genomic_DNA"/>
</dbReference>
<evidence type="ECO:0000256" key="1">
    <source>
        <dbReference type="ARBA" id="ARBA00022614"/>
    </source>
</evidence>
<proteinExistence type="inferred from homology"/>
<comment type="similarity">
    <text evidence="3">Belongs to the PPP1R37 family.</text>
</comment>
<protein>
    <submittedName>
        <fullName evidence="5">Uncharacterized protein</fullName>
    </submittedName>
</protein>
<dbReference type="Pfam" id="PF13516">
    <property type="entry name" value="LRR_6"/>
    <property type="match status" value="2"/>
</dbReference>
<dbReference type="AlphaFoldDB" id="A0A815KB68"/>
<sequence length="72" mass="8183">MKEILFIRFCLILTTITTLCLSWNVIGNEGLQYLANIFKINTTLTTLKLQGNHIDAQGAQYLADILQNNKVR</sequence>
<evidence type="ECO:0000256" key="2">
    <source>
        <dbReference type="ARBA" id="ARBA00022737"/>
    </source>
</evidence>
<accession>A0A815KB68</accession>
<dbReference type="InterPro" id="IPR032675">
    <property type="entry name" value="LRR_dom_sf"/>
</dbReference>
<dbReference type="InterPro" id="IPR001611">
    <property type="entry name" value="Leu-rich_rpt"/>
</dbReference>
<keyword evidence="2" id="KW-0677">Repeat</keyword>
<dbReference type="InterPro" id="IPR051279">
    <property type="entry name" value="PP1-Reg/Actin-Interact_Protein"/>
</dbReference>
<reference evidence="5" key="1">
    <citation type="submission" date="2021-02" db="EMBL/GenBank/DDBJ databases">
        <authorList>
            <person name="Nowell W R."/>
        </authorList>
    </citation>
    <scope>NUCLEOTIDE SEQUENCE</scope>
</reference>